<dbReference type="Proteomes" id="UP000612282">
    <property type="component" value="Unassembled WGS sequence"/>
</dbReference>
<organism evidence="7 8">
    <name type="scientific">Actinoplanes couchii</name>
    <dbReference type="NCBI Taxonomy" id="403638"/>
    <lineage>
        <taxon>Bacteria</taxon>
        <taxon>Bacillati</taxon>
        <taxon>Actinomycetota</taxon>
        <taxon>Actinomycetes</taxon>
        <taxon>Micromonosporales</taxon>
        <taxon>Micromonosporaceae</taxon>
        <taxon>Actinoplanes</taxon>
    </lineage>
</organism>
<dbReference type="SUPFAM" id="SSF54001">
    <property type="entry name" value="Cysteine proteinases"/>
    <property type="match status" value="1"/>
</dbReference>
<evidence type="ECO:0000313" key="7">
    <source>
        <dbReference type="EMBL" id="GID55682.1"/>
    </source>
</evidence>
<comment type="similarity">
    <text evidence="1">Belongs to the peptidase C40 family.</text>
</comment>
<dbReference type="InterPro" id="IPR000064">
    <property type="entry name" value="NLP_P60_dom"/>
</dbReference>
<evidence type="ECO:0000256" key="2">
    <source>
        <dbReference type="ARBA" id="ARBA00022670"/>
    </source>
</evidence>
<evidence type="ECO:0000256" key="3">
    <source>
        <dbReference type="ARBA" id="ARBA00022801"/>
    </source>
</evidence>
<sequence>MVAMTAFAITVSGGTAAHAAPTEKELKKKIEVASEKLEDISEQFNKVRLDIKKTKADSVKLEASLKPAQAALDEAKAKVGTIATTEYMQGRTGPLTVIVSGDSENLMERLAFLEQIQRTNQQDIDTFSETTQSFADRKAALASTLKKQQAQSTELAATEKKYKTDLADLYEMRETVYGSPTEGGSGGSYTGKIPTIAGSAGVAVTFAFKQIGKPYGFGDAGPSSYDCSGLTSRSWQEAGKSLPHNAAAQYSATARISKADLKPGDLVFYRNNAHVAIYVGGGMIIDAPSAGRDVLHRTMNIMTPNGYGRVK</sequence>
<evidence type="ECO:0000256" key="5">
    <source>
        <dbReference type="SAM" id="Coils"/>
    </source>
</evidence>
<keyword evidence="2" id="KW-0645">Protease</keyword>
<dbReference type="EMBL" id="BOMG01000052">
    <property type="protein sequence ID" value="GID55682.1"/>
    <property type="molecule type" value="Genomic_DNA"/>
</dbReference>
<dbReference type="Gene3D" id="3.90.1720.10">
    <property type="entry name" value="endopeptidase domain like (from Nostoc punctiforme)"/>
    <property type="match status" value="1"/>
</dbReference>
<gene>
    <name evidence="7" type="ORF">Aco03nite_040860</name>
</gene>
<reference evidence="7 8" key="1">
    <citation type="submission" date="2021-01" db="EMBL/GenBank/DDBJ databases">
        <title>Whole genome shotgun sequence of Actinoplanes couchii NBRC 106145.</title>
        <authorList>
            <person name="Komaki H."/>
            <person name="Tamura T."/>
        </authorList>
    </citation>
    <scope>NUCLEOTIDE SEQUENCE [LARGE SCALE GENOMIC DNA]</scope>
    <source>
        <strain evidence="7 8">NBRC 106145</strain>
    </source>
</reference>
<comment type="caution">
    <text evidence="7">The sequence shown here is derived from an EMBL/GenBank/DDBJ whole genome shotgun (WGS) entry which is preliminary data.</text>
</comment>
<keyword evidence="8" id="KW-1185">Reference proteome</keyword>
<protein>
    <recommendedName>
        <fullName evidence="6">NlpC/P60 domain-containing protein</fullName>
    </recommendedName>
</protein>
<dbReference type="PANTHER" id="PTHR47359">
    <property type="entry name" value="PEPTIDOGLYCAN DL-ENDOPEPTIDASE CWLO"/>
    <property type="match status" value="1"/>
</dbReference>
<feature type="coiled-coil region" evidence="5">
    <location>
        <begin position="23"/>
        <end position="57"/>
    </location>
</feature>
<dbReference type="Pfam" id="PF00877">
    <property type="entry name" value="NLPC_P60"/>
    <property type="match status" value="1"/>
</dbReference>
<dbReference type="Gene3D" id="6.10.250.3150">
    <property type="match status" value="1"/>
</dbReference>
<keyword evidence="4" id="KW-0788">Thiol protease</keyword>
<keyword evidence="5" id="KW-0175">Coiled coil</keyword>
<name>A0ABQ3XAY8_9ACTN</name>
<evidence type="ECO:0000256" key="1">
    <source>
        <dbReference type="ARBA" id="ARBA00007074"/>
    </source>
</evidence>
<evidence type="ECO:0000259" key="6">
    <source>
        <dbReference type="PROSITE" id="PS51935"/>
    </source>
</evidence>
<feature type="domain" description="NlpC/P60" evidence="6">
    <location>
        <begin position="197"/>
        <end position="311"/>
    </location>
</feature>
<proteinExistence type="inferred from homology"/>
<dbReference type="InterPro" id="IPR038765">
    <property type="entry name" value="Papain-like_cys_pep_sf"/>
</dbReference>
<dbReference type="InterPro" id="IPR051794">
    <property type="entry name" value="PG_Endopeptidase_C40"/>
</dbReference>
<keyword evidence="3" id="KW-0378">Hydrolase</keyword>
<evidence type="ECO:0000256" key="4">
    <source>
        <dbReference type="ARBA" id="ARBA00022807"/>
    </source>
</evidence>
<accession>A0ABQ3XAY8</accession>
<dbReference type="PANTHER" id="PTHR47359:SF3">
    <property type="entry name" value="NLP_P60 DOMAIN-CONTAINING PROTEIN-RELATED"/>
    <property type="match status" value="1"/>
</dbReference>
<dbReference type="PROSITE" id="PS51935">
    <property type="entry name" value="NLPC_P60"/>
    <property type="match status" value="1"/>
</dbReference>
<evidence type="ECO:0000313" key="8">
    <source>
        <dbReference type="Proteomes" id="UP000612282"/>
    </source>
</evidence>